<accession>A0A250WVY3</accession>
<dbReference type="AlphaFoldDB" id="A0A250WVY3"/>
<dbReference type="Pfam" id="PF12499">
    <property type="entry name" value="DUF3707"/>
    <property type="match status" value="2"/>
</dbReference>
<evidence type="ECO:0000313" key="4">
    <source>
        <dbReference type="EMBL" id="GAX74690.1"/>
    </source>
</evidence>
<dbReference type="EMBL" id="BEGY01000008">
    <property type="protein sequence ID" value="GAX74690.1"/>
    <property type="molecule type" value="Genomic_DNA"/>
</dbReference>
<keyword evidence="5" id="KW-1185">Reference proteome</keyword>
<keyword evidence="2" id="KW-0732">Signal</keyword>
<dbReference type="InterPro" id="IPR024616">
    <property type="entry name" value="Pherophorin"/>
</dbReference>
<name>A0A250WVY3_9CHLO</name>
<protein>
    <recommendedName>
        <fullName evidence="3">Pherophorin domain-containing protein</fullName>
    </recommendedName>
</protein>
<organism evidence="4 5">
    <name type="scientific">Chlamydomonas eustigma</name>
    <dbReference type="NCBI Taxonomy" id="1157962"/>
    <lineage>
        <taxon>Eukaryota</taxon>
        <taxon>Viridiplantae</taxon>
        <taxon>Chlorophyta</taxon>
        <taxon>core chlorophytes</taxon>
        <taxon>Chlorophyceae</taxon>
        <taxon>CS clade</taxon>
        <taxon>Chlamydomonadales</taxon>
        <taxon>Chlamydomonadaceae</taxon>
        <taxon>Chlamydomonas</taxon>
    </lineage>
</organism>
<evidence type="ECO:0000259" key="3">
    <source>
        <dbReference type="Pfam" id="PF12499"/>
    </source>
</evidence>
<dbReference type="Proteomes" id="UP000232323">
    <property type="component" value="Unassembled WGS sequence"/>
</dbReference>
<evidence type="ECO:0000256" key="2">
    <source>
        <dbReference type="SAM" id="SignalP"/>
    </source>
</evidence>
<feature type="chain" id="PRO_5011992964" description="Pherophorin domain-containing protein" evidence="2">
    <location>
        <begin position="18"/>
        <end position="377"/>
    </location>
</feature>
<feature type="domain" description="Pherophorin" evidence="3">
    <location>
        <begin position="222"/>
        <end position="367"/>
    </location>
</feature>
<evidence type="ECO:0000313" key="5">
    <source>
        <dbReference type="Proteomes" id="UP000232323"/>
    </source>
</evidence>
<comment type="caution">
    <text evidence="4">The sequence shown here is derived from an EMBL/GenBank/DDBJ whole genome shotgun (WGS) entry which is preliminary data.</text>
</comment>
<dbReference type="OrthoDB" id="525651at2759"/>
<feature type="signal peptide" evidence="2">
    <location>
        <begin position="1"/>
        <end position="17"/>
    </location>
</feature>
<gene>
    <name evidence="4" type="ORF">CEUSTIGMA_g2138.t1</name>
</gene>
<feature type="domain" description="Pherophorin" evidence="3">
    <location>
        <begin position="26"/>
        <end position="164"/>
    </location>
</feature>
<evidence type="ECO:0000256" key="1">
    <source>
        <dbReference type="SAM" id="MobiDB-lite"/>
    </source>
</evidence>
<reference evidence="4 5" key="1">
    <citation type="submission" date="2017-08" db="EMBL/GenBank/DDBJ databases">
        <title>Acidophilic green algal genome provides insights into adaptation to an acidic environment.</title>
        <authorList>
            <person name="Hirooka S."/>
            <person name="Hirose Y."/>
            <person name="Kanesaki Y."/>
            <person name="Higuchi S."/>
            <person name="Fujiwara T."/>
            <person name="Onuma R."/>
            <person name="Era A."/>
            <person name="Ohbayashi R."/>
            <person name="Uzuka A."/>
            <person name="Nozaki H."/>
            <person name="Yoshikawa H."/>
            <person name="Miyagishima S.Y."/>
        </authorList>
    </citation>
    <scope>NUCLEOTIDE SEQUENCE [LARGE SCALE GENOMIC DNA]</scope>
    <source>
        <strain evidence="4 5">NIES-2499</strain>
    </source>
</reference>
<sequence>MKIFIFSLICLSASVIARRDMLGNIFPPYSCNNNPLISPYYLSAPIAGNEQVCFTIGVKTPSLPSVCENMDFYKLELEVQPACSKGVISYTVNGERRVAPTPEAFGTGQHLIKFPQINLTTHNASGAVLCLNTIMGCGAPSLLCYPGDGTCTYAIIEEKCKCCPVNPTLSPPTPPSPPPPTPPGPRPPPSPSPPTPPSPPRPPFTPTNLSPPPPPPPPPSPFPYCKCIRTPGITPFSLSKTVGVLPLAGGNTLYTFTVLSNHSIDPSSPCANTTLYKTEFWSSLTCYRAVSEAYINGRKVSPSWDSTYGVWKITDIGFAAPAVPGTVGTLGIVLSGSGTCPTLTQLCSPHDGICQYAMFDESKKCCPTGSLGAPVIG</sequence>
<dbReference type="PRINTS" id="PR01217">
    <property type="entry name" value="PRICHEXTENSN"/>
</dbReference>
<feature type="region of interest" description="Disordered" evidence="1">
    <location>
        <begin position="171"/>
        <end position="217"/>
    </location>
</feature>
<proteinExistence type="predicted"/>